<dbReference type="RefSeq" id="WP_126204952.1">
    <property type="nucleotide sequence ID" value="NZ_PEMG01000032.1"/>
</dbReference>
<evidence type="ECO:0000259" key="2">
    <source>
        <dbReference type="PROSITE" id="PS50846"/>
    </source>
</evidence>
<evidence type="ECO:0000313" key="4">
    <source>
        <dbReference type="EMBL" id="RTI12180.1"/>
    </source>
</evidence>
<dbReference type="GO" id="GO:0046872">
    <property type="term" value="F:metal ion binding"/>
    <property type="evidence" value="ECO:0007669"/>
    <property type="project" value="InterPro"/>
</dbReference>
<evidence type="ECO:0000256" key="1">
    <source>
        <dbReference type="SAM" id="MobiDB-lite"/>
    </source>
</evidence>
<reference evidence="5 6" key="1">
    <citation type="journal article" date="2019" name="Extremophiles">
        <title>Biogeography of thermophiles and predominance of Thermus scotoductus in domestic water heaters.</title>
        <authorList>
            <person name="Wilpiszeski R.L."/>
            <person name="Zhang Z."/>
            <person name="House C.H."/>
        </authorList>
    </citation>
    <scope>NUCLEOTIDE SEQUENCE [LARGE SCALE GENOMIC DNA]</scope>
    <source>
        <strain evidence="4 5">14_S14</strain>
        <strain evidence="3 6">17_S17</strain>
    </source>
</reference>
<sequence length="154" mass="16532">MAKRFSWEQDWPACHCGYRHLPHPGFTCTAKPPEPGGLLGGGQGSGSNPQRLPGSCAIGEDRRSSSPAGCGERKDLVPEQRVSFDVRGLGCGGAGATTLERALTQLAGVKQVYVNPLTERAYLEYDPLLISLETIREVVKRLGYEAGSPEVYTA</sequence>
<feature type="domain" description="HMA" evidence="2">
    <location>
        <begin position="80"/>
        <end position="147"/>
    </location>
</feature>
<protein>
    <recommendedName>
        <fullName evidence="2">HMA domain-containing protein</fullName>
    </recommendedName>
</protein>
<dbReference type="EMBL" id="PEMJ01000333">
    <property type="protein sequence ID" value="RTI12180.1"/>
    <property type="molecule type" value="Genomic_DNA"/>
</dbReference>
<comment type="caution">
    <text evidence="4">The sequence shown here is derived from an EMBL/GenBank/DDBJ whole genome shotgun (WGS) entry which is preliminary data.</text>
</comment>
<dbReference type="PROSITE" id="PS50846">
    <property type="entry name" value="HMA_2"/>
    <property type="match status" value="1"/>
</dbReference>
<dbReference type="Gene3D" id="3.30.70.100">
    <property type="match status" value="1"/>
</dbReference>
<dbReference type="Proteomes" id="UP000287155">
    <property type="component" value="Unassembled WGS sequence"/>
</dbReference>
<dbReference type="InterPro" id="IPR006121">
    <property type="entry name" value="HMA_dom"/>
</dbReference>
<dbReference type="SUPFAM" id="SSF55008">
    <property type="entry name" value="HMA, heavy metal-associated domain"/>
    <property type="match status" value="1"/>
</dbReference>
<name>A0A430UTY3_THESC</name>
<dbReference type="Pfam" id="PF00403">
    <property type="entry name" value="HMA"/>
    <property type="match status" value="1"/>
</dbReference>
<dbReference type="EMBL" id="PEMG01000032">
    <property type="protein sequence ID" value="RTI12010.1"/>
    <property type="molecule type" value="Genomic_DNA"/>
</dbReference>
<organism evidence="4 5">
    <name type="scientific">Thermus scotoductus</name>
    <dbReference type="NCBI Taxonomy" id="37636"/>
    <lineage>
        <taxon>Bacteria</taxon>
        <taxon>Thermotogati</taxon>
        <taxon>Deinococcota</taxon>
        <taxon>Deinococci</taxon>
        <taxon>Thermales</taxon>
        <taxon>Thermaceae</taxon>
        <taxon>Thermus</taxon>
    </lineage>
</organism>
<evidence type="ECO:0000313" key="5">
    <source>
        <dbReference type="Proteomes" id="UP000287155"/>
    </source>
</evidence>
<dbReference type="CDD" id="cd00371">
    <property type="entry name" value="HMA"/>
    <property type="match status" value="1"/>
</dbReference>
<proteinExistence type="predicted"/>
<gene>
    <name evidence="4" type="ORF">CSW27_10860</name>
    <name evidence="3" type="ORF">CSW30_01640</name>
</gene>
<dbReference type="AlphaFoldDB" id="A0A430UTY3"/>
<feature type="region of interest" description="Disordered" evidence="1">
    <location>
        <begin position="32"/>
        <end position="74"/>
    </location>
</feature>
<dbReference type="Proteomes" id="UP000287173">
    <property type="component" value="Unassembled WGS sequence"/>
</dbReference>
<evidence type="ECO:0000313" key="6">
    <source>
        <dbReference type="Proteomes" id="UP000287173"/>
    </source>
</evidence>
<evidence type="ECO:0000313" key="3">
    <source>
        <dbReference type="EMBL" id="RTI12010.1"/>
    </source>
</evidence>
<accession>A0A430UTY3</accession>
<dbReference type="InterPro" id="IPR036163">
    <property type="entry name" value="HMA_dom_sf"/>
</dbReference>